<proteinExistence type="predicted"/>
<reference evidence="1 2" key="1">
    <citation type="submission" date="2023-10" db="EMBL/GenBank/DDBJ databases">
        <title>Draft genome sequence of Xylaria bambusicola isolate GMP-LS, the root and basal stem rot pathogen of sugarcane in Indonesia.</title>
        <authorList>
            <person name="Selvaraj P."/>
            <person name="Muralishankar V."/>
            <person name="Muruganantham S."/>
            <person name="Sp S."/>
            <person name="Haryani S."/>
            <person name="Lau K.J.X."/>
            <person name="Naqvi N.I."/>
        </authorList>
    </citation>
    <scope>NUCLEOTIDE SEQUENCE [LARGE SCALE GENOMIC DNA]</scope>
    <source>
        <strain evidence="1">GMP-LS</strain>
    </source>
</reference>
<evidence type="ECO:0000313" key="1">
    <source>
        <dbReference type="EMBL" id="KAK5628855.1"/>
    </source>
</evidence>
<sequence length="87" mass="9566">MSNLGPLPTDFLLSSHCEGTLDNVYFVDGSYLVQGNIDQVTCYPNGYAGKTEQYYSPARCPSGFTQACSRTNRIDVLEETIQVCCPT</sequence>
<accession>A0AAN7UAV1</accession>
<organism evidence="1 2">
    <name type="scientific">Xylaria bambusicola</name>
    <dbReference type="NCBI Taxonomy" id="326684"/>
    <lineage>
        <taxon>Eukaryota</taxon>
        <taxon>Fungi</taxon>
        <taxon>Dikarya</taxon>
        <taxon>Ascomycota</taxon>
        <taxon>Pezizomycotina</taxon>
        <taxon>Sordariomycetes</taxon>
        <taxon>Xylariomycetidae</taxon>
        <taxon>Xylariales</taxon>
        <taxon>Xylariaceae</taxon>
        <taxon>Xylaria</taxon>
    </lineage>
</organism>
<gene>
    <name evidence="1" type="ORF">RRF57_004570</name>
</gene>
<protein>
    <submittedName>
        <fullName evidence="1">Uncharacterized protein</fullName>
    </submittedName>
</protein>
<name>A0AAN7UAV1_9PEZI</name>
<evidence type="ECO:0000313" key="2">
    <source>
        <dbReference type="Proteomes" id="UP001305414"/>
    </source>
</evidence>
<dbReference type="EMBL" id="JAWHQM010000009">
    <property type="protein sequence ID" value="KAK5628855.1"/>
    <property type="molecule type" value="Genomic_DNA"/>
</dbReference>
<keyword evidence="2" id="KW-1185">Reference proteome</keyword>
<dbReference type="Proteomes" id="UP001305414">
    <property type="component" value="Unassembled WGS sequence"/>
</dbReference>
<dbReference type="AlphaFoldDB" id="A0AAN7UAV1"/>
<comment type="caution">
    <text evidence="1">The sequence shown here is derived from an EMBL/GenBank/DDBJ whole genome shotgun (WGS) entry which is preliminary data.</text>
</comment>